<gene>
    <name evidence="1" type="ORF">CesoFtcFv8_022745</name>
</gene>
<dbReference type="AlphaFoldDB" id="A0AAN8B7F4"/>
<evidence type="ECO:0000313" key="2">
    <source>
        <dbReference type="Proteomes" id="UP001335648"/>
    </source>
</evidence>
<dbReference type="EMBL" id="JAULUE010002064">
    <property type="protein sequence ID" value="KAK5879648.1"/>
    <property type="molecule type" value="Genomic_DNA"/>
</dbReference>
<evidence type="ECO:0000313" key="1">
    <source>
        <dbReference type="EMBL" id="KAK5879648.1"/>
    </source>
</evidence>
<keyword evidence="2" id="KW-1185">Reference proteome</keyword>
<name>A0AAN8B7F4_9TELE</name>
<dbReference type="Proteomes" id="UP001335648">
    <property type="component" value="Unassembled WGS sequence"/>
</dbReference>
<reference evidence="1 2" key="1">
    <citation type="journal article" date="2023" name="Mol. Biol. Evol.">
        <title>Genomics of Secondarily Temperate Adaptation in the Only Non-Antarctic Icefish.</title>
        <authorList>
            <person name="Rivera-Colon A.G."/>
            <person name="Rayamajhi N."/>
            <person name="Minhas B.F."/>
            <person name="Madrigal G."/>
            <person name="Bilyk K.T."/>
            <person name="Yoon V."/>
            <person name="Hune M."/>
            <person name="Gregory S."/>
            <person name="Cheng C.H.C."/>
            <person name="Catchen J.M."/>
        </authorList>
    </citation>
    <scope>NUCLEOTIDE SEQUENCE [LARGE SCALE GENOMIC DNA]</scope>
    <source>
        <strain evidence="1">JC2023a</strain>
    </source>
</reference>
<proteinExistence type="predicted"/>
<comment type="caution">
    <text evidence="1">The sequence shown here is derived from an EMBL/GenBank/DDBJ whole genome shotgun (WGS) entry which is preliminary data.</text>
</comment>
<protein>
    <submittedName>
        <fullName evidence="1">Uncharacterized protein</fullName>
    </submittedName>
</protein>
<organism evidence="1 2">
    <name type="scientific">Champsocephalus esox</name>
    <name type="common">pike icefish</name>
    <dbReference type="NCBI Taxonomy" id="159716"/>
    <lineage>
        <taxon>Eukaryota</taxon>
        <taxon>Metazoa</taxon>
        <taxon>Chordata</taxon>
        <taxon>Craniata</taxon>
        <taxon>Vertebrata</taxon>
        <taxon>Euteleostomi</taxon>
        <taxon>Actinopterygii</taxon>
        <taxon>Neopterygii</taxon>
        <taxon>Teleostei</taxon>
        <taxon>Neoteleostei</taxon>
        <taxon>Acanthomorphata</taxon>
        <taxon>Eupercaria</taxon>
        <taxon>Perciformes</taxon>
        <taxon>Notothenioidei</taxon>
        <taxon>Channichthyidae</taxon>
        <taxon>Champsocephalus</taxon>
    </lineage>
</organism>
<sequence length="74" mass="7954">MLSSCCSAHLLLSDLKGRSVDAKLLQREDDLASRAHRNRTVQQNVQMVDAGILGAEEERAPCQEVVMSSGGAVT</sequence>
<accession>A0AAN8B7F4</accession>